<evidence type="ECO:0000313" key="11">
    <source>
        <dbReference type="EMBL" id="SFB70833.1"/>
    </source>
</evidence>
<dbReference type="InterPro" id="IPR004087">
    <property type="entry name" value="KH_dom"/>
</dbReference>
<dbReference type="InterPro" id="IPR036345">
    <property type="entry name" value="ExoRNase_PH_dom2_sf"/>
</dbReference>
<dbReference type="GO" id="GO:0005829">
    <property type="term" value="C:cytosol"/>
    <property type="evidence" value="ECO:0007669"/>
    <property type="project" value="TreeGrafter"/>
</dbReference>
<dbReference type="SMART" id="SM00316">
    <property type="entry name" value="S1"/>
    <property type="match status" value="1"/>
</dbReference>
<dbReference type="Pfam" id="PF00013">
    <property type="entry name" value="KH_1"/>
    <property type="match status" value="1"/>
</dbReference>
<dbReference type="CDD" id="cd11364">
    <property type="entry name" value="RNase_PH_PNPase_2"/>
    <property type="match status" value="1"/>
</dbReference>
<gene>
    <name evidence="8" type="primary">pnp</name>
    <name evidence="11" type="ORF">SAMN02745150_00383</name>
</gene>
<dbReference type="OrthoDB" id="9804305at2"/>
<accession>A0A1I1DE71</accession>
<organism evidence="11 12">
    <name type="scientific">Brevinema andersonii</name>
    <dbReference type="NCBI Taxonomy" id="34097"/>
    <lineage>
        <taxon>Bacteria</taxon>
        <taxon>Pseudomonadati</taxon>
        <taxon>Spirochaetota</taxon>
        <taxon>Spirochaetia</taxon>
        <taxon>Brevinematales</taxon>
        <taxon>Brevinemataceae</taxon>
        <taxon>Brevinema</taxon>
    </lineage>
</organism>
<dbReference type="PANTHER" id="PTHR11252:SF0">
    <property type="entry name" value="POLYRIBONUCLEOTIDE NUCLEOTIDYLTRANSFERASE 1, MITOCHONDRIAL"/>
    <property type="match status" value="1"/>
</dbReference>
<dbReference type="RefSeq" id="WP_092317859.1">
    <property type="nucleotide sequence ID" value="NZ_FOKY01000001.1"/>
</dbReference>
<evidence type="ECO:0000313" key="12">
    <source>
        <dbReference type="Proteomes" id="UP000240042"/>
    </source>
</evidence>
<evidence type="ECO:0000256" key="4">
    <source>
        <dbReference type="ARBA" id="ARBA00022695"/>
    </source>
</evidence>
<dbReference type="SUPFAM" id="SSF50249">
    <property type="entry name" value="Nucleic acid-binding proteins"/>
    <property type="match status" value="1"/>
</dbReference>
<dbReference type="InterPro" id="IPR036612">
    <property type="entry name" value="KH_dom_type_1_sf"/>
</dbReference>
<dbReference type="NCBIfam" id="TIGR03591">
    <property type="entry name" value="polynuc_phos"/>
    <property type="match status" value="1"/>
</dbReference>
<evidence type="ECO:0000256" key="2">
    <source>
        <dbReference type="ARBA" id="ARBA00022490"/>
    </source>
</evidence>
<sequence length="725" mass="80501">MFDVKTVSRKIGDQEITLETGKLARQAGGSVLVRYAGNAMLVTACASPEPIEGDFFPLTVHFQEKFYAVGRIPGGFFRREAKPSDNATLMARQIDRPIRPLFPKGFRNEVQIIVTLLSSDMTYTTEAMGIIGAVAALAISPIPLDELAGGVKIIWSPDFGYKINPSLADIESSHLDLLVGGTKEGICMVEGGGSEVSEDIILEALRLAHEAILEEISMIEELTALINPQKMEIMETASFFSETRLSEIRTFAYDKIKAVSNDNDKNRRSSNIKAVFQQVSEHFGIDKDHEAYKELKNIFEDVEVEIIRHQIVVEKIRTDGRKLTEIRPIEIELDIFPGLHGSALFTRGQTQSLGIVTLGMPKDEMLIDSVESSQVFTKRFMLHYNFPPFSVGEVKRLGGLSRREIGHGHLAERALIPVLPAYEKFPYTIRFVSEITESNGSSSMASVCSGSLAMMASGVPLKSAVAGIAMGLVWDKKTNNYTILSDIQGLEDHHGDMDFKVAGTRDGITAIQMDLKTAGLPADIMKIALSQAKEGRMHILDIMEKSIAKPRFEVSESAPKLFKVSINPEQIGNVIGSGGRVIKKIMSDFGTEINIEDNGDVVISAQNLGNIQATADMIRKLTEGFKEDEEITGIVTRKEAFGVFVEVLPGIQALLHTSKMKDNKDHIQIGEKITVFFKNIDDKKRINIYQINKDIEPVRKEFHDKKRPPRKDFKKQNSENDNQKK</sequence>
<comment type="cofactor">
    <cofactor evidence="8">
        <name>Mg(2+)</name>
        <dbReference type="ChEBI" id="CHEBI:18420"/>
    </cofactor>
</comment>
<dbReference type="PANTHER" id="PTHR11252">
    <property type="entry name" value="POLYRIBONUCLEOTIDE NUCLEOTIDYLTRANSFERASE"/>
    <property type="match status" value="1"/>
</dbReference>
<dbReference type="FunFam" id="3.30.230.70:FF:000002">
    <property type="entry name" value="Polyribonucleotide nucleotidyltransferase"/>
    <property type="match status" value="1"/>
</dbReference>
<dbReference type="Pfam" id="PF03726">
    <property type="entry name" value="PNPase"/>
    <property type="match status" value="1"/>
</dbReference>
<name>A0A1I1DE71_BREAD</name>
<dbReference type="InterPro" id="IPR012340">
    <property type="entry name" value="NA-bd_OB-fold"/>
</dbReference>
<dbReference type="Gene3D" id="2.40.50.140">
    <property type="entry name" value="Nucleic acid-binding proteins"/>
    <property type="match status" value="1"/>
</dbReference>
<feature type="region of interest" description="Disordered" evidence="9">
    <location>
        <begin position="698"/>
        <end position="725"/>
    </location>
</feature>
<dbReference type="STRING" id="34097.SAMN02745150_00383"/>
<dbReference type="GO" id="GO:0006396">
    <property type="term" value="P:RNA processing"/>
    <property type="evidence" value="ECO:0007669"/>
    <property type="project" value="InterPro"/>
</dbReference>
<keyword evidence="6 8" id="KW-0460">Magnesium</keyword>
<reference evidence="12" key="1">
    <citation type="submission" date="2016-10" db="EMBL/GenBank/DDBJ databases">
        <authorList>
            <person name="Varghese N."/>
            <person name="Submissions S."/>
        </authorList>
    </citation>
    <scope>NUCLEOTIDE SEQUENCE [LARGE SCALE GENOMIC DNA]</scope>
    <source>
        <strain evidence="12">ATCC 43811</strain>
    </source>
</reference>
<dbReference type="InterPro" id="IPR015847">
    <property type="entry name" value="ExoRNase_PH_dom2"/>
</dbReference>
<evidence type="ECO:0000256" key="1">
    <source>
        <dbReference type="ARBA" id="ARBA00007404"/>
    </source>
</evidence>
<comment type="subcellular location">
    <subcellularLocation>
        <location evidence="8">Cytoplasm</location>
    </subcellularLocation>
</comment>
<dbReference type="GO" id="GO:0006402">
    <property type="term" value="P:mRNA catabolic process"/>
    <property type="evidence" value="ECO:0007669"/>
    <property type="project" value="UniProtKB-UniRule"/>
</dbReference>
<keyword evidence="3 8" id="KW-0808">Transferase</keyword>
<dbReference type="PIRSF" id="PIRSF005499">
    <property type="entry name" value="PNPase"/>
    <property type="match status" value="1"/>
</dbReference>
<keyword evidence="7 8" id="KW-0694">RNA-binding</keyword>
<dbReference type="Gene3D" id="3.30.1370.10">
    <property type="entry name" value="K Homology domain, type 1"/>
    <property type="match status" value="1"/>
</dbReference>
<evidence type="ECO:0000256" key="6">
    <source>
        <dbReference type="ARBA" id="ARBA00022842"/>
    </source>
</evidence>
<evidence type="ECO:0000256" key="7">
    <source>
        <dbReference type="ARBA" id="ARBA00022884"/>
    </source>
</evidence>
<protein>
    <recommendedName>
        <fullName evidence="8">Polyribonucleotide nucleotidyltransferase</fullName>
        <ecNumber evidence="8">2.7.7.8</ecNumber>
    </recommendedName>
    <alternativeName>
        <fullName evidence="8">Polynucleotide phosphorylase</fullName>
        <shortName evidence="8">PNPase</shortName>
    </alternativeName>
</protein>
<dbReference type="SUPFAM" id="SSF54791">
    <property type="entry name" value="Eukaryotic type KH-domain (KH-domain type I)"/>
    <property type="match status" value="1"/>
</dbReference>
<evidence type="ECO:0000259" key="10">
    <source>
        <dbReference type="PROSITE" id="PS50126"/>
    </source>
</evidence>
<dbReference type="Pfam" id="PF01138">
    <property type="entry name" value="RNase_PH"/>
    <property type="match status" value="2"/>
</dbReference>
<dbReference type="InterPro" id="IPR027408">
    <property type="entry name" value="PNPase/RNase_PH_dom_sf"/>
</dbReference>
<dbReference type="SUPFAM" id="SSF54211">
    <property type="entry name" value="Ribosomal protein S5 domain 2-like"/>
    <property type="match status" value="2"/>
</dbReference>
<keyword evidence="2 8" id="KW-0963">Cytoplasm</keyword>
<dbReference type="SMART" id="SM00322">
    <property type="entry name" value="KH"/>
    <property type="match status" value="1"/>
</dbReference>
<dbReference type="HAMAP" id="MF_01595">
    <property type="entry name" value="PNPase"/>
    <property type="match status" value="1"/>
</dbReference>
<dbReference type="Pfam" id="PF00575">
    <property type="entry name" value="S1"/>
    <property type="match status" value="1"/>
</dbReference>
<dbReference type="GO" id="GO:0004654">
    <property type="term" value="F:polyribonucleotide nucleotidyltransferase activity"/>
    <property type="evidence" value="ECO:0007669"/>
    <property type="project" value="UniProtKB-UniRule"/>
</dbReference>
<dbReference type="GO" id="GO:0003723">
    <property type="term" value="F:RNA binding"/>
    <property type="evidence" value="ECO:0007669"/>
    <property type="project" value="UniProtKB-UniRule"/>
</dbReference>
<evidence type="ECO:0000256" key="8">
    <source>
        <dbReference type="HAMAP-Rule" id="MF_01595"/>
    </source>
</evidence>
<evidence type="ECO:0000256" key="3">
    <source>
        <dbReference type="ARBA" id="ARBA00022679"/>
    </source>
</evidence>
<dbReference type="InterPro" id="IPR001247">
    <property type="entry name" value="ExoRNase_PH_dom1"/>
</dbReference>
<feature type="domain" description="S1 motif" evidence="10">
    <location>
        <begin position="628"/>
        <end position="691"/>
    </location>
</feature>
<evidence type="ECO:0000256" key="5">
    <source>
        <dbReference type="ARBA" id="ARBA00022723"/>
    </source>
</evidence>
<dbReference type="AlphaFoldDB" id="A0A1I1DE71"/>
<proteinExistence type="inferred from homology"/>
<evidence type="ECO:0000256" key="9">
    <source>
        <dbReference type="SAM" id="MobiDB-lite"/>
    </source>
</evidence>
<dbReference type="Pfam" id="PF03725">
    <property type="entry name" value="RNase_PH_C"/>
    <property type="match status" value="1"/>
</dbReference>
<dbReference type="SUPFAM" id="SSF55666">
    <property type="entry name" value="Ribonuclease PH domain 2-like"/>
    <property type="match status" value="2"/>
</dbReference>
<dbReference type="PROSITE" id="PS50126">
    <property type="entry name" value="S1"/>
    <property type="match status" value="1"/>
</dbReference>
<keyword evidence="12" id="KW-1185">Reference proteome</keyword>
<dbReference type="PROSITE" id="PS50084">
    <property type="entry name" value="KH_TYPE_1"/>
    <property type="match status" value="1"/>
</dbReference>
<dbReference type="Proteomes" id="UP000240042">
    <property type="component" value="Unassembled WGS sequence"/>
</dbReference>
<dbReference type="InterPro" id="IPR015848">
    <property type="entry name" value="PNPase_PH_RNA-bd_bac/org-type"/>
</dbReference>
<feature type="binding site" evidence="8">
    <location>
        <position position="498"/>
    </location>
    <ligand>
        <name>Mg(2+)</name>
        <dbReference type="ChEBI" id="CHEBI:18420"/>
    </ligand>
</feature>
<comment type="catalytic activity">
    <reaction evidence="8">
        <text>RNA(n+1) + phosphate = RNA(n) + a ribonucleoside 5'-diphosphate</text>
        <dbReference type="Rhea" id="RHEA:22096"/>
        <dbReference type="Rhea" id="RHEA-COMP:14527"/>
        <dbReference type="Rhea" id="RHEA-COMP:17342"/>
        <dbReference type="ChEBI" id="CHEBI:43474"/>
        <dbReference type="ChEBI" id="CHEBI:57930"/>
        <dbReference type="ChEBI" id="CHEBI:140395"/>
        <dbReference type="EC" id="2.7.7.8"/>
    </reaction>
</comment>
<dbReference type="InterPro" id="IPR020568">
    <property type="entry name" value="Ribosomal_Su5_D2-typ_SF"/>
</dbReference>
<dbReference type="EMBL" id="FOKY01000001">
    <property type="protein sequence ID" value="SFB70833.1"/>
    <property type="molecule type" value="Genomic_DNA"/>
</dbReference>
<keyword evidence="4 8" id="KW-0548">Nucleotidyltransferase</keyword>
<dbReference type="GO" id="GO:0000287">
    <property type="term" value="F:magnesium ion binding"/>
    <property type="evidence" value="ECO:0007669"/>
    <property type="project" value="UniProtKB-UniRule"/>
</dbReference>
<dbReference type="Gene3D" id="3.30.230.70">
    <property type="entry name" value="GHMP Kinase, N-terminal domain"/>
    <property type="match status" value="2"/>
</dbReference>
<dbReference type="NCBIfam" id="NF008805">
    <property type="entry name" value="PRK11824.1"/>
    <property type="match status" value="1"/>
</dbReference>
<comment type="similarity">
    <text evidence="1 8">Belongs to the polyribonucleotide nucleotidyltransferase family.</text>
</comment>
<dbReference type="InterPro" id="IPR012162">
    <property type="entry name" value="PNPase"/>
</dbReference>
<dbReference type="FunFam" id="3.30.230.70:FF:000001">
    <property type="entry name" value="Polyribonucleotide nucleotidyltransferase"/>
    <property type="match status" value="1"/>
</dbReference>
<feature type="binding site" evidence="8">
    <location>
        <position position="492"/>
    </location>
    <ligand>
        <name>Mg(2+)</name>
        <dbReference type="ChEBI" id="CHEBI:18420"/>
    </ligand>
</feature>
<comment type="function">
    <text evidence="8">Involved in mRNA degradation. Catalyzes the phosphorolysis of single-stranded polyribonucleotides processively in the 3'- to 5'-direction.</text>
</comment>
<keyword evidence="5 8" id="KW-0479">Metal-binding</keyword>
<dbReference type="InterPro" id="IPR004088">
    <property type="entry name" value="KH_dom_type_1"/>
</dbReference>
<dbReference type="CDD" id="cd02393">
    <property type="entry name" value="KH-I_PNPase"/>
    <property type="match status" value="1"/>
</dbReference>
<dbReference type="EC" id="2.7.7.8" evidence="8"/>
<dbReference type="InterPro" id="IPR003029">
    <property type="entry name" value="S1_domain"/>
</dbReference>
<dbReference type="GO" id="GO:0000175">
    <property type="term" value="F:3'-5'-RNA exonuclease activity"/>
    <property type="evidence" value="ECO:0007669"/>
    <property type="project" value="TreeGrafter"/>
</dbReference>
<dbReference type="FunFam" id="3.30.1370.10:FF:000001">
    <property type="entry name" value="Polyribonucleotide nucleotidyltransferase"/>
    <property type="match status" value="1"/>
</dbReference>